<dbReference type="Proteomes" id="UP000662314">
    <property type="component" value="Unassembled WGS sequence"/>
</dbReference>
<organism evidence="7 8">
    <name type="scientific">Dendronalium phyllosphericum CENA369</name>
    <dbReference type="NCBI Taxonomy" id="1725256"/>
    <lineage>
        <taxon>Bacteria</taxon>
        <taxon>Bacillati</taxon>
        <taxon>Cyanobacteriota</taxon>
        <taxon>Cyanophyceae</taxon>
        <taxon>Nostocales</taxon>
        <taxon>Nostocaceae</taxon>
        <taxon>Dendronalium</taxon>
        <taxon>Dendronalium phyllosphericum</taxon>
    </lineage>
</organism>
<sequence>MSLDGHKKTKSVIVFISLLLAIEGLDEIVDGVMGVTYPLIRDDLELSYVQIGLLLTIPNTVSSLIEPILGILGDFGGRKLLILGGGISFAAALVLIALSHQFWSLLAALVLFYPASGAFVSLSQATLMDLEPHRHEANMARWALAGSLGNVLAPLALTGALTLNQSWRNVFLTLAALSVCLLCSVWKFPIEGVKVSTPMDMPEFSIQKGIHHVIYALKRRNVLRWLILLQSSDLMLDVVRGFLALYFVDVIGISGTQASFAFSIWLGFGLLGDLFLIPLLERVQGIQYLRLSVFLVLCLYPAFLLLPNITLKIIILGALGFLNAGWYSILQGQLYTAMLGQSGTVMALNNLAGLVSAFMPLVLGWLAHKYGLQPTMWAFLAAPMILLIGLCYERK</sequence>
<dbReference type="EMBL" id="JAECZA010000153">
    <property type="protein sequence ID" value="MBH8575477.1"/>
    <property type="molecule type" value="Genomic_DNA"/>
</dbReference>
<dbReference type="Pfam" id="PF07690">
    <property type="entry name" value="MFS_1"/>
    <property type="match status" value="1"/>
</dbReference>
<proteinExistence type="predicted"/>
<dbReference type="Gene3D" id="1.20.1250.20">
    <property type="entry name" value="MFS general substrate transporter like domains"/>
    <property type="match status" value="2"/>
</dbReference>
<evidence type="ECO:0000313" key="7">
    <source>
        <dbReference type="EMBL" id="MBH8575477.1"/>
    </source>
</evidence>
<evidence type="ECO:0000259" key="6">
    <source>
        <dbReference type="PROSITE" id="PS50850"/>
    </source>
</evidence>
<evidence type="ECO:0000256" key="3">
    <source>
        <dbReference type="ARBA" id="ARBA00022989"/>
    </source>
</evidence>
<feature type="transmembrane region" description="Helical" evidence="5">
    <location>
        <begin position="374"/>
        <end position="392"/>
    </location>
</feature>
<feature type="transmembrane region" description="Helical" evidence="5">
    <location>
        <begin position="309"/>
        <end position="330"/>
    </location>
</feature>
<keyword evidence="8" id="KW-1185">Reference proteome</keyword>
<feature type="transmembrane region" description="Helical" evidence="5">
    <location>
        <begin position="260"/>
        <end position="280"/>
    </location>
</feature>
<dbReference type="InterPro" id="IPR011701">
    <property type="entry name" value="MFS"/>
</dbReference>
<feature type="transmembrane region" description="Helical" evidence="5">
    <location>
        <begin position="142"/>
        <end position="163"/>
    </location>
</feature>
<evidence type="ECO:0000256" key="4">
    <source>
        <dbReference type="ARBA" id="ARBA00023136"/>
    </source>
</evidence>
<comment type="caution">
    <text evidence="7">The sequence shown here is derived from an EMBL/GenBank/DDBJ whole genome shotgun (WGS) entry which is preliminary data.</text>
</comment>
<dbReference type="AlphaFoldDB" id="A0A8J7IE01"/>
<keyword evidence="2 5" id="KW-0812">Transmembrane</keyword>
<dbReference type="PANTHER" id="PTHR43129:SF1">
    <property type="entry name" value="FOSMIDOMYCIN RESISTANCE PROTEIN"/>
    <property type="match status" value="1"/>
</dbReference>
<feature type="transmembrane region" description="Helical" evidence="5">
    <location>
        <begin position="104"/>
        <end position="122"/>
    </location>
</feature>
<evidence type="ECO:0000256" key="1">
    <source>
        <dbReference type="ARBA" id="ARBA00004651"/>
    </source>
</evidence>
<evidence type="ECO:0000313" key="8">
    <source>
        <dbReference type="Proteomes" id="UP000662314"/>
    </source>
</evidence>
<gene>
    <name evidence="7" type="ORF">I8752_21180</name>
</gene>
<accession>A0A8J7IE01</accession>
<dbReference type="InterPro" id="IPR020846">
    <property type="entry name" value="MFS_dom"/>
</dbReference>
<protein>
    <submittedName>
        <fullName evidence="7">MFS transporter</fullName>
    </submittedName>
</protein>
<dbReference type="PROSITE" id="PS50850">
    <property type="entry name" value="MFS"/>
    <property type="match status" value="1"/>
</dbReference>
<dbReference type="GO" id="GO:0022857">
    <property type="term" value="F:transmembrane transporter activity"/>
    <property type="evidence" value="ECO:0007669"/>
    <property type="project" value="InterPro"/>
</dbReference>
<feature type="transmembrane region" description="Helical" evidence="5">
    <location>
        <begin position="80"/>
        <end position="98"/>
    </location>
</feature>
<dbReference type="SUPFAM" id="SSF103473">
    <property type="entry name" value="MFS general substrate transporter"/>
    <property type="match status" value="1"/>
</dbReference>
<keyword evidence="3 5" id="KW-1133">Transmembrane helix</keyword>
<dbReference type="GO" id="GO:0005886">
    <property type="term" value="C:plasma membrane"/>
    <property type="evidence" value="ECO:0007669"/>
    <property type="project" value="UniProtKB-SubCell"/>
</dbReference>
<reference evidence="7 8" key="1">
    <citation type="journal article" date="2021" name="Int. J. Syst. Evol. Microbiol.">
        <title>Amazonocrinis nigriterrae gen. nov., sp. nov., Atlanticothrix silvestris gen. nov., sp. nov. and Dendronalium phyllosphericum gen. nov., sp. nov., nostocacean cyanobacteria from Brazilian environments.</title>
        <authorList>
            <person name="Alvarenga D.O."/>
            <person name="Andreote A.P.D."/>
            <person name="Branco L.H.Z."/>
            <person name="Delbaje E."/>
            <person name="Cruz R.B."/>
            <person name="Varani A.M."/>
            <person name="Fiore M.F."/>
        </authorList>
    </citation>
    <scope>NUCLEOTIDE SEQUENCE [LARGE SCALE GENOMIC DNA]</scope>
    <source>
        <strain evidence="7 8">CENA369</strain>
    </source>
</reference>
<feature type="transmembrane region" description="Helical" evidence="5">
    <location>
        <begin position="287"/>
        <end position="303"/>
    </location>
</feature>
<name>A0A8J7IE01_9NOST</name>
<dbReference type="InterPro" id="IPR036259">
    <property type="entry name" value="MFS_trans_sf"/>
</dbReference>
<dbReference type="PANTHER" id="PTHR43129">
    <property type="entry name" value="FOSMIDOMYCIN RESISTANCE PROTEIN"/>
    <property type="match status" value="1"/>
</dbReference>
<evidence type="ECO:0000256" key="5">
    <source>
        <dbReference type="SAM" id="Phobius"/>
    </source>
</evidence>
<feature type="transmembrane region" description="Helical" evidence="5">
    <location>
        <begin position="351"/>
        <end position="368"/>
    </location>
</feature>
<feature type="transmembrane region" description="Helical" evidence="5">
    <location>
        <begin position="169"/>
        <end position="189"/>
    </location>
</feature>
<comment type="subcellular location">
    <subcellularLocation>
        <location evidence="1">Cell membrane</location>
        <topology evidence="1">Multi-pass membrane protein</topology>
    </subcellularLocation>
</comment>
<evidence type="ECO:0000256" key="2">
    <source>
        <dbReference type="ARBA" id="ARBA00022692"/>
    </source>
</evidence>
<feature type="domain" description="Major facilitator superfamily (MFS) profile" evidence="6">
    <location>
        <begin position="12"/>
        <end position="395"/>
    </location>
</feature>
<keyword evidence="4 5" id="KW-0472">Membrane</keyword>